<dbReference type="AlphaFoldDB" id="A0A6P1YI64"/>
<dbReference type="KEGG" id="apra:G3A50_02285"/>
<evidence type="ECO:0000313" key="1">
    <source>
        <dbReference type="EMBL" id="QIB32660.1"/>
    </source>
</evidence>
<dbReference type="Proteomes" id="UP000464751">
    <property type="component" value="Chromosome"/>
</dbReference>
<evidence type="ECO:0000313" key="2">
    <source>
        <dbReference type="Proteomes" id="UP000464751"/>
    </source>
</evidence>
<reference evidence="1 2" key="1">
    <citation type="submission" date="2020-02" db="EMBL/GenBank/DDBJ databases">
        <authorList>
            <person name="Li G."/>
        </authorList>
    </citation>
    <scope>NUCLEOTIDE SEQUENCE [LARGE SCALE GENOMIC DNA]</scope>
    <source>
        <strain evidence="1 2">DSM 102029</strain>
    </source>
</reference>
<dbReference type="RefSeq" id="WP_163073723.1">
    <property type="nucleotide sequence ID" value="NZ_CP048630.1"/>
</dbReference>
<dbReference type="EMBL" id="CP048630">
    <property type="protein sequence ID" value="QIB32660.1"/>
    <property type="molecule type" value="Genomic_DNA"/>
</dbReference>
<sequence length="82" mass="8994">MQTSPTRNRTGRAGKARAIDAIAAAHEREVERLARDIESIQSASGSVKDEDLLTLGWSLPKIAELAPDALKRVRGRALREMN</sequence>
<gene>
    <name evidence="1" type="ORF">G3A50_02285</name>
</gene>
<accession>A0A6P1YI64</accession>
<name>A0A6P1YI64_9HYPH</name>
<protein>
    <submittedName>
        <fullName evidence="1">Uncharacterized protein</fullName>
    </submittedName>
</protein>
<keyword evidence="2" id="KW-1185">Reference proteome</keyword>
<organism evidence="1 2">
    <name type="scientific">Ancylobacter pratisalsi</name>
    <dbReference type="NCBI Taxonomy" id="1745854"/>
    <lineage>
        <taxon>Bacteria</taxon>
        <taxon>Pseudomonadati</taxon>
        <taxon>Pseudomonadota</taxon>
        <taxon>Alphaproteobacteria</taxon>
        <taxon>Hyphomicrobiales</taxon>
        <taxon>Xanthobacteraceae</taxon>
        <taxon>Ancylobacter</taxon>
    </lineage>
</organism>
<proteinExistence type="predicted"/>